<dbReference type="EMBL" id="RRYP01029897">
    <property type="protein sequence ID" value="TNV71366.1"/>
    <property type="molecule type" value="Genomic_DNA"/>
</dbReference>
<reference evidence="1" key="1">
    <citation type="submission" date="2019-06" db="EMBL/GenBank/DDBJ databases">
        <authorList>
            <person name="Zheng W."/>
        </authorList>
    </citation>
    <scope>NUCLEOTIDE SEQUENCE</scope>
    <source>
        <strain evidence="1">QDHG01</strain>
    </source>
</reference>
<evidence type="ECO:0000313" key="2">
    <source>
        <dbReference type="Proteomes" id="UP000785679"/>
    </source>
</evidence>
<proteinExistence type="predicted"/>
<protein>
    <submittedName>
        <fullName evidence="1">Uncharacterized protein</fullName>
    </submittedName>
</protein>
<evidence type="ECO:0000313" key="1">
    <source>
        <dbReference type="EMBL" id="TNV71366.1"/>
    </source>
</evidence>
<dbReference type="OrthoDB" id="1618373at2759"/>
<comment type="caution">
    <text evidence="1">The sequence shown here is derived from an EMBL/GenBank/DDBJ whole genome shotgun (WGS) entry which is preliminary data.</text>
</comment>
<organism evidence="1 2">
    <name type="scientific">Halteria grandinella</name>
    <dbReference type="NCBI Taxonomy" id="5974"/>
    <lineage>
        <taxon>Eukaryota</taxon>
        <taxon>Sar</taxon>
        <taxon>Alveolata</taxon>
        <taxon>Ciliophora</taxon>
        <taxon>Intramacronucleata</taxon>
        <taxon>Spirotrichea</taxon>
        <taxon>Stichotrichia</taxon>
        <taxon>Sporadotrichida</taxon>
        <taxon>Halteriidae</taxon>
        <taxon>Halteria</taxon>
    </lineage>
</organism>
<dbReference type="AlphaFoldDB" id="A0A8J8NAX7"/>
<sequence>MLHRLCGPPSIPLSFTVAGVLPRWITQRFRCGTDPERPTPSYHRLQCGLPGYLILFDTHTFVPQCQFLLSKLPTSTKLKSISINGTAIVKRPSFTTDLINHLRTLQTQQIRTTLAPSVLPRLLARSQPVLIHIVPSLSHAWASSSYIKAVYNAQRLLPARGMAGSGFRPLPNIPYCCLPQESGPYLSASVGD</sequence>
<accession>A0A8J8NAX7</accession>
<name>A0A8J8NAX7_HALGN</name>
<gene>
    <name evidence="1" type="ORF">FGO68_gene16114</name>
</gene>
<keyword evidence="2" id="KW-1185">Reference proteome</keyword>
<dbReference type="Proteomes" id="UP000785679">
    <property type="component" value="Unassembled WGS sequence"/>
</dbReference>